<keyword evidence="2" id="KW-1185">Reference proteome</keyword>
<dbReference type="Proteomes" id="UP001254165">
    <property type="component" value="Unassembled WGS sequence"/>
</dbReference>
<accession>A0ABU3NR77</accession>
<name>A0ABU3NR77_9CHLR</name>
<sequence length="101" mass="11716">MGLWDFLARKPFSREHQPEVERLIEELIQIGQRDDFLAERPGGAFNAYCRHRRACEIGTRLHDLGGVPLMEYVLKRVRKRLGATLATHLSYAWADIGKWIP</sequence>
<dbReference type="RefSeq" id="WP_315626013.1">
    <property type="nucleotide sequence ID" value="NZ_JAUHMF010000002.1"/>
</dbReference>
<evidence type="ECO:0000313" key="1">
    <source>
        <dbReference type="EMBL" id="MDT8899326.1"/>
    </source>
</evidence>
<comment type="caution">
    <text evidence="1">The sequence shown here is derived from an EMBL/GenBank/DDBJ whole genome shotgun (WGS) entry which is preliminary data.</text>
</comment>
<proteinExistence type="predicted"/>
<evidence type="ECO:0000313" key="2">
    <source>
        <dbReference type="Proteomes" id="UP001254165"/>
    </source>
</evidence>
<organism evidence="1 2">
    <name type="scientific">Thermanaerothrix solaris</name>
    <dbReference type="NCBI Taxonomy" id="3058434"/>
    <lineage>
        <taxon>Bacteria</taxon>
        <taxon>Bacillati</taxon>
        <taxon>Chloroflexota</taxon>
        <taxon>Anaerolineae</taxon>
        <taxon>Anaerolineales</taxon>
        <taxon>Anaerolineaceae</taxon>
        <taxon>Thermanaerothrix</taxon>
    </lineage>
</organism>
<gene>
    <name evidence="1" type="ORF">QYE77_13755</name>
</gene>
<reference evidence="1 2" key="1">
    <citation type="submission" date="2023-07" db="EMBL/GenBank/DDBJ databases">
        <title>Novel species of Thermanaerothrix with wide hydrolytic capabilities.</title>
        <authorList>
            <person name="Zayulina K.S."/>
            <person name="Podosokorskaya O.A."/>
            <person name="Elcheninov A.G."/>
        </authorList>
    </citation>
    <scope>NUCLEOTIDE SEQUENCE [LARGE SCALE GENOMIC DNA]</scope>
    <source>
        <strain evidence="1 2">4228-RoL</strain>
    </source>
</reference>
<protein>
    <submittedName>
        <fullName evidence="1">Uncharacterized protein</fullName>
    </submittedName>
</protein>
<dbReference type="EMBL" id="JAUHMF010000002">
    <property type="protein sequence ID" value="MDT8899326.1"/>
    <property type="molecule type" value="Genomic_DNA"/>
</dbReference>